<evidence type="ECO:0000313" key="1">
    <source>
        <dbReference type="EMBL" id="CEG39613.1"/>
    </source>
</evidence>
<proteinExistence type="predicted"/>
<sequence>MGIFHLKSPSQKIGFRCYDLVRHLGETQSKVFVMPVSEYSPMTFSTEVYVLVLYLRAYNIKINYRGDGSHRKVYNVSV</sequence>
<dbReference type="GeneID" id="36404906"/>
<dbReference type="AlphaFoldDB" id="A0A0P1AEZ0"/>
<dbReference type="Proteomes" id="UP000054928">
    <property type="component" value="Unassembled WGS sequence"/>
</dbReference>
<keyword evidence="2" id="KW-1185">Reference proteome</keyword>
<name>A0A0P1AEZ0_PLAHL</name>
<organism evidence="1 2">
    <name type="scientific">Plasmopara halstedii</name>
    <name type="common">Downy mildew of sunflower</name>
    <dbReference type="NCBI Taxonomy" id="4781"/>
    <lineage>
        <taxon>Eukaryota</taxon>
        <taxon>Sar</taxon>
        <taxon>Stramenopiles</taxon>
        <taxon>Oomycota</taxon>
        <taxon>Peronosporomycetes</taxon>
        <taxon>Peronosporales</taxon>
        <taxon>Peronosporaceae</taxon>
        <taxon>Plasmopara</taxon>
    </lineage>
</organism>
<evidence type="ECO:0000313" key="2">
    <source>
        <dbReference type="Proteomes" id="UP000054928"/>
    </source>
</evidence>
<reference evidence="2" key="1">
    <citation type="submission" date="2014-09" db="EMBL/GenBank/DDBJ databases">
        <authorList>
            <person name="Sharma Rahul"/>
            <person name="Thines Marco"/>
        </authorList>
    </citation>
    <scope>NUCLEOTIDE SEQUENCE [LARGE SCALE GENOMIC DNA]</scope>
</reference>
<dbReference type="EMBL" id="CCYD01000428">
    <property type="protein sequence ID" value="CEG39613.1"/>
    <property type="molecule type" value="Genomic_DNA"/>
</dbReference>
<dbReference type="RefSeq" id="XP_024575982.1">
    <property type="nucleotide sequence ID" value="XM_024725179.1"/>
</dbReference>
<accession>A0A0P1AEZ0</accession>
<protein>
    <submittedName>
        <fullName evidence="1">Uncharacterized protein</fullName>
    </submittedName>
</protein>